<accession>A0A1I2JXB0</accession>
<keyword evidence="3" id="KW-1185">Reference proteome</keyword>
<dbReference type="RefSeq" id="WP_091549393.1">
    <property type="nucleotide sequence ID" value="NZ_FONY01000063.1"/>
</dbReference>
<evidence type="ECO:0000313" key="3">
    <source>
        <dbReference type="Proteomes" id="UP000199513"/>
    </source>
</evidence>
<organism evidence="2 3">
    <name type="scientific">Thermoflexibacter ruber</name>
    <dbReference type="NCBI Taxonomy" id="1003"/>
    <lineage>
        <taxon>Bacteria</taxon>
        <taxon>Pseudomonadati</taxon>
        <taxon>Bacteroidota</taxon>
        <taxon>Cytophagia</taxon>
        <taxon>Cytophagales</taxon>
        <taxon>Thermoflexibacteraceae</taxon>
        <taxon>Thermoflexibacter</taxon>
    </lineage>
</organism>
<dbReference type="NCBIfam" id="TIGR03696">
    <property type="entry name" value="Rhs_assc_core"/>
    <property type="match status" value="1"/>
</dbReference>
<proteinExistence type="predicted"/>
<dbReference type="Proteomes" id="UP000199513">
    <property type="component" value="Unassembled WGS sequence"/>
</dbReference>
<evidence type="ECO:0000256" key="1">
    <source>
        <dbReference type="SAM" id="MobiDB-lite"/>
    </source>
</evidence>
<dbReference type="InterPro" id="IPR022385">
    <property type="entry name" value="Rhs_assc_core"/>
</dbReference>
<sequence length="339" mass="38595">MKGLDYVQNVSQENKFTFNGQTEKETKLNLHWHETAFRSYDPQLGRFHQIDPLADLFTGINPYQFGYNNLILFNDPTGLVAAPSGTNRINSLINDDDISAGLRAQTKPSGKLNLSAVKTESKTKQKGENKNDWQPLNALKFDELSGKNKDESGFVLENVWSRWAESSTSFTSLGYERQSSDDKYPAPDWNRKVAFDGKSKGYDVSYFDPKGKGSIDVNIGIALYEVKRIERAILYKNYKNIGAEVDAISHNWRKETSKRASFYYLITTADVTNVSDITNYAETKNVNFGHYVPYYKITESNIIMIMFKARVEVWMLGFYLGYNDFDVLGGNKNGVKIYP</sequence>
<dbReference type="Gene3D" id="2.180.10.10">
    <property type="entry name" value="RHS repeat-associated core"/>
    <property type="match status" value="1"/>
</dbReference>
<feature type="compositionally biased region" description="Basic and acidic residues" evidence="1">
    <location>
        <begin position="119"/>
        <end position="131"/>
    </location>
</feature>
<name>A0A1I2JXB0_9BACT</name>
<reference evidence="2 3" key="1">
    <citation type="submission" date="2016-10" db="EMBL/GenBank/DDBJ databases">
        <authorList>
            <person name="de Groot N.N."/>
        </authorList>
    </citation>
    <scope>NUCLEOTIDE SEQUENCE [LARGE SCALE GENOMIC DNA]</scope>
    <source>
        <strain>GEY</strain>
        <strain evidence="3">DSM 9560</strain>
    </source>
</reference>
<dbReference type="AlphaFoldDB" id="A0A1I2JXB0"/>
<feature type="region of interest" description="Disordered" evidence="1">
    <location>
        <begin position="105"/>
        <end position="132"/>
    </location>
</feature>
<evidence type="ECO:0000313" key="2">
    <source>
        <dbReference type="EMBL" id="SFF57471.1"/>
    </source>
</evidence>
<dbReference type="EMBL" id="FONY01000063">
    <property type="protein sequence ID" value="SFF57471.1"/>
    <property type="molecule type" value="Genomic_DNA"/>
</dbReference>
<dbReference type="STRING" id="1003.SAMN04488541_10633"/>
<gene>
    <name evidence="2" type="ORF">SAMN04488541_10633</name>
</gene>
<protein>
    <submittedName>
        <fullName evidence="2">RHS repeat-associated core domain-containing protein</fullName>
    </submittedName>
</protein>
<dbReference type="OrthoDB" id="568326at2"/>